<evidence type="ECO:0000313" key="3">
    <source>
        <dbReference type="EMBL" id="MBC5738489.1"/>
    </source>
</evidence>
<dbReference type="InterPro" id="IPR032834">
    <property type="entry name" value="NatK-like_C"/>
</dbReference>
<feature type="transmembrane region" description="Helical" evidence="1">
    <location>
        <begin position="208"/>
        <end position="225"/>
    </location>
</feature>
<dbReference type="InterPro" id="IPR036890">
    <property type="entry name" value="HATPase_C_sf"/>
</dbReference>
<dbReference type="Gene3D" id="3.30.565.10">
    <property type="entry name" value="Histidine kinase-like ATPase, C-terminal domain"/>
    <property type="match status" value="1"/>
</dbReference>
<evidence type="ECO:0000313" key="4">
    <source>
        <dbReference type="Proteomes" id="UP000607645"/>
    </source>
</evidence>
<accession>A0A8J6JNE4</accession>
<dbReference type="CDD" id="cd16935">
    <property type="entry name" value="HATPase_AgrC-ComD-like"/>
    <property type="match status" value="1"/>
</dbReference>
<dbReference type="EMBL" id="JACOPQ010000016">
    <property type="protein sequence ID" value="MBC5738489.1"/>
    <property type="molecule type" value="Genomic_DNA"/>
</dbReference>
<dbReference type="AlphaFoldDB" id="A0A8J6JNE4"/>
<dbReference type="Proteomes" id="UP000607645">
    <property type="component" value="Unassembled WGS sequence"/>
</dbReference>
<keyword evidence="1" id="KW-1133">Transmembrane helix</keyword>
<reference evidence="3" key="1">
    <citation type="submission" date="2020-08" db="EMBL/GenBank/DDBJ databases">
        <title>Genome public.</title>
        <authorList>
            <person name="Liu C."/>
            <person name="Sun Q."/>
        </authorList>
    </citation>
    <scope>NUCLEOTIDE SEQUENCE</scope>
    <source>
        <strain evidence="3">NSJ-52</strain>
    </source>
</reference>
<feature type="transmembrane region" description="Helical" evidence="1">
    <location>
        <begin position="36"/>
        <end position="53"/>
    </location>
</feature>
<comment type="caution">
    <text evidence="3">The sequence shown here is derived from an EMBL/GenBank/DDBJ whole genome shotgun (WGS) entry which is preliminary data.</text>
</comment>
<feature type="transmembrane region" description="Helical" evidence="1">
    <location>
        <begin position="59"/>
        <end position="79"/>
    </location>
</feature>
<dbReference type="Pfam" id="PF14501">
    <property type="entry name" value="HATPase_c_5"/>
    <property type="match status" value="1"/>
</dbReference>
<evidence type="ECO:0000256" key="1">
    <source>
        <dbReference type="SAM" id="Phobius"/>
    </source>
</evidence>
<gene>
    <name evidence="3" type="ORF">H8S62_15865</name>
</gene>
<keyword evidence="4" id="KW-1185">Reference proteome</keyword>
<feature type="domain" description="Sensor histidine kinase NatK-like C-terminal" evidence="2">
    <location>
        <begin position="338"/>
        <end position="437"/>
    </location>
</feature>
<organism evidence="3 4">
    <name type="scientific">Lawsonibacter faecis</name>
    <dbReference type="NCBI Taxonomy" id="2763052"/>
    <lineage>
        <taxon>Bacteria</taxon>
        <taxon>Bacillati</taxon>
        <taxon>Bacillota</taxon>
        <taxon>Clostridia</taxon>
        <taxon>Eubacteriales</taxon>
        <taxon>Oscillospiraceae</taxon>
        <taxon>Lawsonibacter</taxon>
    </lineage>
</organism>
<dbReference type="SUPFAM" id="SSF55874">
    <property type="entry name" value="ATPase domain of HSP90 chaperone/DNA topoisomerase II/histidine kinase"/>
    <property type="match status" value="1"/>
</dbReference>
<keyword evidence="1" id="KW-0472">Membrane</keyword>
<feature type="transmembrane region" description="Helical" evidence="1">
    <location>
        <begin position="169"/>
        <end position="188"/>
    </location>
</feature>
<evidence type="ECO:0000259" key="2">
    <source>
        <dbReference type="Pfam" id="PF14501"/>
    </source>
</evidence>
<name>A0A8J6JNE4_9FIRM</name>
<protein>
    <submittedName>
        <fullName evidence="3">GHKL domain-containing protein</fullName>
    </submittedName>
</protein>
<keyword evidence="1" id="KW-0812">Transmembrane</keyword>
<proteinExistence type="predicted"/>
<sequence length="446" mass="49434">MTGLVQYKFLFMAQLLLGEGMFLLRLERRGCFGVRAVGCAAALLVIAGVFPIVQYTAWYVSFLFLALFVCTLPAMRLCFDEPWENLLFCGIAGYTVQHLAYLLFTVIGEVTQMHLLFGGVPDPYSSAAVDLSMFSPVQIIFYVNCYFLVYACTFELFDRKLKGNHDLHLGRTNLICLSGLLIAADVIFNMITNYYTTASRASLLLERGYNVLVCVLILALLYNQLSRRELKAELDGVQHILEQGKKQYELAKQNIDLINMKYHDLKHRSEALSARGAAALEEKAELDRALEGYSALVKTGSEVLDVILSEKMLLCRERGIEMTCMADGQGLGFIRTHHLYALLGNAIDNAVEAVEGLPQEKRVISLFVRSLGNLAHIHVENYYEGPLALRGGLPATTKGEKDYHGYGMPSMRAIAEQYGGTLSISAEGGIFLLDIIMAQQGDAGDS</sequence>
<feature type="transmembrane region" description="Helical" evidence="1">
    <location>
        <begin position="86"/>
        <end position="107"/>
    </location>
</feature>
<feature type="transmembrane region" description="Helical" evidence="1">
    <location>
        <begin position="139"/>
        <end position="157"/>
    </location>
</feature>